<dbReference type="InterPro" id="IPR036875">
    <property type="entry name" value="Znf_CCHC_sf"/>
</dbReference>
<comment type="caution">
    <text evidence="1">The sequence shown here is derived from an EMBL/GenBank/DDBJ whole genome shotgun (WGS) entry which is preliminary data.</text>
</comment>
<evidence type="ECO:0008006" key="3">
    <source>
        <dbReference type="Google" id="ProtNLM"/>
    </source>
</evidence>
<proteinExistence type="predicted"/>
<keyword evidence="2" id="KW-1185">Reference proteome</keyword>
<gene>
    <name evidence="1" type="ORF">RND81_08G212600</name>
</gene>
<accession>A0AAW1JAJ0</accession>
<name>A0AAW1JAJ0_SAPOF</name>
<dbReference type="SUPFAM" id="SSF57756">
    <property type="entry name" value="Retrovirus zinc finger-like domains"/>
    <property type="match status" value="1"/>
</dbReference>
<dbReference type="GO" id="GO:0008270">
    <property type="term" value="F:zinc ion binding"/>
    <property type="evidence" value="ECO:0007669"/>
    <property type="project" value="InterPro"/>
</dbReference>
<organism evidence="1 2">
    <name type="scientific">Saponaria officinalis</name>
    <name type="common">Common soapwort</name>
    <name type="synonym">Lychnis saponaria</name>
    <dbReference type="NCBI Taxonomy" id="3572"/>
    <lineage>
        <taxon>Eukaryota</taxon>
        <taxon>Viridiplantae</taxon>
        <taxon>Streptophyta</taxon>
        <taxon>Embryophyta</taxon>
        <taxon>Tracheophyta</taxon>
        <taxon>Spermatophyta</taxon>
        <taxon>Magnoliopsida</taxon>
        <taxon>eudicotyledons</taxon>
        <taxon>Gunneridae</taxon>
        <taxon>Pentapetalae</taxon>
        <taxon>Caryophyllales</taxon>
        <taxon>Caryophyllaceae</taxon>
        <taxon>Caryophylleae</taxon>
        <taxon>Saponaria</taxon>
    </lineage>
</organism>
<dbReference type="AlphaFoldDB" id="A0AAW1JAJ0"/>
<evidence type="ECO:0000313" key="2">
    <source>
        <dbReference type="Proteomes" id="UP001443914"/>
    </source>
</evidence>
<evidence type="ECO:0000313" key="1">
    <source>
        <dbReference type="EMBL" id="KAK9700032.1"/>
    </source>
</evidence>
<reference evidence="1" key="1">
    <citation type="submission" date="2024-03" db="EMBL/GenBank/DDBJ databases">
        <title>WGS assembly of Saponaria officinalis var. Norfolk2.</title>
        <authorList>
            <person name="Jenkins J."/>
            <person name="Shu S."/>
            <person name="Grimwood J."/>
            <person name="Barry K."/>
            <person name="Goodstein D."/>
            <person name="Schmutz J."/>
            <person name="Leebens-Mack J."/>
            <person name="Osbourn A."/>
        </authorList>
    </citation>
    <scope>NUCLEOTIDE SEQUENCE [LARGE SCALE GENOMIC DNA]</scope>
    <source>
        <strain evidence="1">JIC</strain>
    </source>
</reference>
<dbReference type="PANTHER" id="PTHR34222">
    <property type="entry name" value="GAG_PRE-INTEGRS DOMAIN-CONTAINING PROTEIN"/>
    <property type="match status" value="1"/>
</dbReference>
<dbReference type="PANTHER" id="PTHR34222:SF99">
    <property type="entry name" value="PROTEIN, PUTATIVE-RELATED"/>
    <property type="match status" value="1"/>
</dbReference>
<dbReference type="EMBL" id="JBDFQZ010000008">
    <property type="protein sequence ID" value="KAK9700032.1"/>
    <property type="molecule type" value="Genomic_DNA"/>
</dbReference>
<dbReference type="Proteomes" id="UP001443914">
    <property type="component" value="Unassembled WGS sequence"/>
</dbReference>
<dbReference type="GO" id="GO:0003676">
    <property type="term" value="F:nucleic acid binding"/>
    <property type="evidence" value="ECO:0007669"/>
    <property type="project" value="InterPro"/>
</dbReference>
<protein>
    <recommendedName>
        <fullName evidence="3">CCHC-type domain-containing protein</fullName>
    </recommendedName>
</protein>
<sequence length="380" mass="42066">MMYVTCAKDLWSELLERYGQANAVENYQIQHNTPLVEYYSILKRLWESLDSLYPIPVCSCGIVDGCTCQLLKKMLDRDSSIKLIQFLMGLNSASDGVRTHILSMDPLPTLDKALSLLQKIERQKQISDAVEVLAEANAYVSARNIDFDRGGHKRPKFENSFETSAVKKCTHCLQTGHLIEDCFMLKECAHCGKQGHIKAHYYKLRGYPDKTNGRGKGRGAGGQFAPGSNTYRRGAHNADVRDYQNTPLDDPQPHHSLQMLFILLAFSDTGTTLFASNFAGILPSSNVLTVSQTSSSHDWIINTGASDHMTFDINILQGIKTMSKPIVVALPDGSTKAVNKSGSVDLSSKVVLGIGRKIGELYRLQNSQLIALRNHVLSIC</sequence>